<evidence type="ECO:0000313" key="1">
    <source>
        <dbReference type="EMBL" id="PJA63368.1"/>
    </source>
</evidence>
<organism evidence="1 2">
    <name type="scientific">Candidatus Portnoybacteria bacterium CG_4_9_14_3_um_filter_44_9</name>
    <dbReference type="NCBI Taxonomy" id="1974806"/>
    <lineage>
        <taxon>Bacteria</taxon>
        <taxon>Candidatus Portnoyibacteriota</taxon>
    </lineage>
</organism>
<accession>A0A2M7YK73</accession>
<reference evidence="2" key="1">
    <citation type="submission" date="2017-09" db="EMBL/GenBank/DDBJ databases">
        <title>Depth-based differentiation of microbial function through sediment-hosted aquifers and enrichment of novel symbionts in the deep terrestrial subsurface.</title>
        <authorList>
            <person name="Probst A.J."/>
            <person name="Ladd B."/>
            <person name="Jarett J.K."/>
            <person name="Geller-Mcgrath D.E."/>
            <person name="Sieber C.M.K."/>
            <person name="Emerson J.B."/>
            <person name="Anantharaman K."/>
            <person name="Thomas B.C."/>
            <person name="Malmstrom R."/>
            <person name="Stieglmeier M."/>
            <person name="Klingl A."/>
            <person name="Woyke T."/>
            <person name="Ryan C.M."/>
            <person name="Banfield J.F."/>
        </authorList>
    </citation>
    <scope>NUCLEOTIDE SEQUENCE [LARGE SCALE GENOMIC DNA]</scope>
</reference>
<sequence>MSIIISENGKKAQKIDKTDFEKEGYLQNYIHQNPESIPVYEIEEDKKLFVVAREFSTESGPIDALAIDKDGDIYVVETKLYKNPDKRTIVAQALDYGASLWRHSDYNEFISKINNEINKKFSVSLEEKLKEFFDIDDEQVVLALETIGRNLQQGNIKFVILMDAIEDRLKDLIVYINQNSQFDIYAVQMEYYKFEKYEIMIPKLFGVEVKKSITQYSGQRKRWDSKLFLEDAKQKLIGKQFEAVEKLVNFFSNNANDINWAQVADKAQ</sequence>
<protein>
    <recommendedName>
        <fullName evidence="3">DUF91 domain-containing protein</fullName>
    </recommendedName>
</protein>
<evidence type="ECO:0000313" key="2">
    <source>
        <dbReference type="Proteomes" id="UP000229026"/>
    </source>
</evidence>
<dbReference type="GO" id="GO:0003676">
    <property type="term" value="F:nucleic acid binding"/>
    <property type="evidence" value="ECO:0007669"/>
    <property type="project" value="InterPro"/>
</dbReference>
<comment type="caution">
    <text evidence="1">The sequence shown here is derived from an EMBL/GenBank/DDBJ whole genome shotgun (WGS) entry which is preliminary data.</text>
</comment>
<evidence type="ECO:0008006" key="3">
    <source>
        <dbReference type="Google" id="ProtNLM"/>
    </source>
</evidence>
<dbReference type="Proteomes" id="UP000229026">
    <property type="component" value="Unassembled WGS sequence"/>
</dbReference>
<dbReference type="InterPro" id="IPR011856">
    <property type="entry name" value="tRNA_endonuc-like_dom_sf"/>
</dbReference>
<name>A0A2M7YK73_9BACT</name>
<dbReference type="Gene3D" id="3.40.1350.10">
    <property type="match status" value="1"/>
</dbReference>
<gene>
    <name evidence="1" type="ORF">CO161_01410</name>
</gene>
<dbReference type="AlphaFoldDB" id="A0A2M7YK73"/>
<proteinExistence type="predicted"/>
<dbReference type="EMBL" id="PFWH01000044">
    <property type="protein sequence ID" value="PJA63368.1"/>
    <property type="molecule type" value="Genomic_DNA"/>
</dbReference>